<proteinExistence type="predicted"/>
<feature type="region of interest" description="Disordered" evidence="1">
    <location>
        <begin position="254"/>
        <end position="311"/>
    </location>
</feature>
<feature type="compositionally biased region" description="Basic and acidic residues" evidence="1">
    <location>
        <begin position="640"/>
        <end position="655"/>
    </location>
</feature>
<name>D8LSS4_ECTSI</name>
<evidence type="ECO:0000313" key="3">
    <source>
        <dbReference type="Proteomes" id="UP000002630"/>
    </source>
</evidence>
<keyword evidence="3" id="KW-1185">Reference proteome</keyword>
<feature type="region of interest" description="Disordered" evidence="1">
    <location>
        <begin position="822"/>
        <end position="970"/>
    </location>
</feature>
<feature type="region of interest" description="Disordered" evidence="1">
    <location>
        <begin position="597"/>
        <end position="619"/>
    </location>
</feature>
<dbReference type="EMBL" id="FN648992">
    <property type="protein sequence ID" value="CBN75274.1"/>
    <property type="molecule type" value="Genomic_DNA"/>
</dbReference>
<organism evidence="2 3">
    <name type="scientific">Ectocarpus siliculosus</name>
    <name type="common">Brown alga</name>
    <name type="synonym">Conferva siliculosa</name>
    <dbReference type="NCBI Taxonomy" id="2880"/>
    <lineage>
        <taxon>Eukaryota</taxon>
        <taxon>Sar</taxon>
        <taxon>Stramenopiles</taxon>
        <taxon>Ochrophyta</taxon>
        <taxon>PX clade</taxon>
        <taxon>Phaeophyceae</taxon>
        <taxon>Ectocarpales</taxon>
        <taxon>Ectocarpaceae</taxon>
        <taxon>Ectocarpus</taxon>
    </lineage>
</organism>
<protein>
    <submittedName>
        <fullName evidence="2">Uncharacterized protein</fullName>
    </submittedName>
</protein>
<gene>
    <name evidence="2" type="ORF">Esi_0076_0080</name>
</gene>
<feature type="compositionally biased region" description="Gly residues" evidence="1">
    <location>
        <begin position="445"/>
        <end position="458"/>
    </location>
</feature>
<feature type="region of interest" description="Disordered" evidence="1">
    <location>
        <begin position="502"/>
        <end position="535"/>
    </location>
</feature>
<feature type="region of interest" description="Disordered" evidence="1">
    <location>
        <begin position="631"/>
        <end position="700"/>
    </location>
</feature>
<feature type="compositionally biased region" description="Gly residues" evidence="1">
    <location>
        <begin position="1019"/>
        <end position="1028"/>
    </location>
</feature>
<feature type="region of interest" description="Disordered" evidence="1">
    <location>
        <begin position="375"/>
        <end position="481"/>
    </location>
</feature>
<feature type="region of interest" description="Disordered" evidence="1">
    <location>
        <begin position="1266"/>
        <end position="1288"/>
    </location>
</feature>
<feature type="compositionally biased region" description="Gly residues" evidence="1">
    <location>
        <begin position="879"/>
        <end position="892"/>
    </location>
</feature>
<reference evidence="2 3" key="1">
    <citation type="journal article" date="2010" name="Nature">
        <title>The Ectocarpus genome and the independent evolution of multicellularity in brown algae.</title>
        <authorList>
            <person name="Cock J.M."/>
            <person name="Sterck L."/>
            <person name="Rouze P."/>
            <person name="Scornet D."/>
            <person name="Allen A.E."/>
            <person name="Amoutzias G."/>
            <person name="Anthouard V."/>
            <person name="Artiguenave F."/>
            <person name="Aury J.M."/>
            <person name="Badger J.H."/>
            <person name="Beszteri B."/>
            <person name="Billiau K."/>
            <person name="Bonnet E."/>
            <person name="Bothwell J.H."/>
            <person name="Bowler C."/>
            <person name="Boyen C."/>
            <person name="Brownlee C."/>
            <person name="Carrano C.J."/>
            <person name="Charrier B."/>
            <person name="Cho G.Y."/>
            <person name="Coelho S.M."/>
            <person name="Collen J."/>
            <person name="Corre E."/>
            <person name="Da Silva C."/>
            <person name="Delage L."/>
            <person name="Delaroque N."/>
            <person name="Dittami S.M."/>
            <person name="Doulbeau S."/>
            <person name="Elias M."/>
            <person name="Farnham G."/>
            <person name="Gachon C.M."/>
            <person name="Gschloessl B."/>
            <person name="Heesch S."/>
            <person name="Jabbari K."/>
            <person name="Jubin C."/>
            <person name="Kawai H."/>
            <person name="Kimura K."/>
            <person name="Kloareg B."/>
            <person name="Kupper F.C."/>
            <person name="Lang D."/>
            <person name="Le Bail A."/>
            <person name="Leblanc C."/>
            <person name="Lerouge P."/>
            <person name="Lohr M."/>
            <person name="Lopez P.J."/>
            <person name="Martens C."/>
            <person name="Maumus F."/>
            <person name="Michel G."/>
            <person name="Miranda-Saavedra D."/>
            <person name="Morales J."/>
            <person name="Moreau H."/>
            <person name="Motomura T."/>
            <person name="Nagasato C."/>
            <person name="Napoli C.A."/>
            <person name="Nelson D.R."/>
            <person name="Nyvall-Collen P."/>
            <person name="Peters A.F."/>
            <person name="Pommier C."/>
            <person name="Potin P."/>
            <person name="Poulain J."/>
            <person name="Quesneville H."/>
            <person name="Read B."/>
            <person name="Rensing S.A."/>
            <person name="Ritter A."/>
            <person name="Rousvoal S."/>
            <person name="Samanta M."/>
            <person name="Samson G."/>
            <person name="Schroeder D.C."/>
            <person name="Segurens B."/>
            <person name="Strittmatter M."/>
            <person name="Tonon T."/>
            <person name="Tregear J.W."/>
            <person name="Valentin K."/>
            <person name="von Dassow P."/>
            <person name="Yamagishi T."/>
            <person name="Van de Peer Y."/>
            <person name="Wincker P."/>
        </authorList>
    </citation>
    <scope>NUCLEOTIDE SEQUENCE [LARGE SCALE GENOMIC DNA]</scope>
    <source>
        <strain evidence="3">Ec32 / CCAP1310/4</strain>
    </source>
</reference>
<evidence type="ECO:0000256" key="1">
    <source>
        <dbReference type="SAM" id="MobiDB-lite"/>
    </source>
</evidence>
<evidence type="ECO:0000313" key="2">
    <source>
        <dbReference type="EMBL" id="CBN75274.1"/>
    </source>
</evidence>
<feature type="compositionally biased region" description="Low complexity" evidence="1">
    <location>
        <begin position="411"/>
        <end position="422"/>
    </location>
</feature>
<dbReference type="EMBL" id="FN649735">
    <property type="protein sequence ID" value="CBN75274.1"/>
    <property type="molecule type" value="Genomic_DNA"/>
</dbReference>
<accession>D8LSS4</accession>
<dbReference type="OMA" id="EVCINAT"/>
<feature type="compositionally biased region" description="Low complexity" evidence="1">
    <location>
        <begin position="670"/>
        <end position="692"/>
    </location>
</feature>
<feature type="compositionally biased region" description="Gly residues" evidence="1">
    <location>
        <begin position="301"/>
        <end position="311"/>
    </location>
</feature>
<dbReference type="OrthoDB" id="10451018at2759"/>
<dbReference type="Proteomes" id="UP000002630">
    <property type="component" value="Linkage Group LG10"/>
</dbReference>
<feature type="region of interest" description="Disordered" evidence="1">
    <location>
        <begin position="1010"/>
        <end position="1046"/>
    </location>
</feature>
<sequence length="1288" mass="128667">MGAVVENGCPAGSSSNLGAAGCAVLGQAKARRVLTSAAGARRGGRVHSSAHETVLHNAIEKNAEETLRDLSERRQHADMARRARLAHMVARRDAFGHLAECRLAQARAQSLAKTRRLLLQSADSTRRLQELLHECVGEYEKARLRGARRRRLSAEACDSVLAGKILDLRWFRFCSRLEEDSLGLIVARDLGNPTAITTAAGDPPQPTSVAARGGDAAAAAAATKVASLVTPLLASRGFGDARVLRVVALSPCHGGGGGGGPGSTSADSHRRRSRGFGPGTVDDNGGGRALSHGGQRRGDGRVAGGGGGGGGGDVVRALREAAVQSKKAGGENVSASAAAVLAVPAGTSPPAVADVVRRAVLCANGGLATALLPCKDDDDDAAVSESRSHGSSGGDRVAFRSIPGGPRRWSAVVGPPDAAAVGKGSPASSTTTERDEGSPPPQSAVGGGDAACDGAGGGHADRKGGGGQEKYMEGAGNAGSGNDRTAASVFAKSVSAMLAETYLRPKPPSSGGNAGVSRVLEREEGSTQSDRLVTPKHVGGEGLLRANQATASAEEKETVAGVRGGDEQLGGSFWGAFVGGGEGGCASAPSFVVSGTVDDHRKRGRLKAAPDGGSADDDRRLEALASVPDVLVAGPGAERPIGDHDNRRIGDHSSRETLASGGERGGLSGSGSSPVPPAAGASTANAAAATATPPTPPRRRQLHFAPAGVRQLLGTAHCREFVKALPPPARARVLALTQAFPDGTLPPIGHLYVPLAPARPGKDTLTAGSGPPLLGALVQPLPARAVRELLQIYVATTRAVGEAEGGSGGGGVRRRRRCRRTSGLLAAAPPPPPPTPLTARDRGVVRSGCEDDAGTDDGGHTESRRWSSGGQPGREEGSPGEGGGCSGAGGGDRANLAATPPSAVDVLPDEPPTSSSAPPVGIGRTGTRPAAPSCPGDGVEGADGGPTSSGGEVPADNVEDDAEAAWSARRRRTPLCSTADSGADAPISSSLRAPFRHTYVAVLAPPLAQPPSPFSSAAGSGGSGGGNGQSATTNKARAGGGGRGQTPLSGASALILQLETPVTATGSSLSSFGAVQDRGQCGAAAAVAGCGNGDGAVVVGGTGGARGGGGGAGSEMPRRVCGWRACLADAVAGPLCPVHLELKRFLDGKAAKTGGVSDAFRFLPPGSGPKRRSSLRKRRAAAAAAAAPAATEAGTARVVAALSAVDGGGEGELSVMRSMSPLLAELLNGKLGTTIAMFCRRAAAEARAPGRRGPVLRAAQNFLRGSGGAPETVQGGMTQKGSAKFRCR</sequence>
<feature type="compositionally biased region" description="Gly residues" evidence="1">
    <location>
        <begin position="938"/>
        <end position="948"/>
    </location>
</feature>
<dbReference type="InParanoid" id="D8LSS4"/>